<dbReference type="Proteomes" id="UP001501867">
    <property type="component" value="Unassembled WGS sequence"/>
</dbReference>
<keyword evidence="2" id="KW-1003">Cell membrane</keyword>
<keyword evidence="4 7" id="KW-1133">Transmembrane helix</keyword>
<feature type="transmembrane region" description="Helical" evidence="7">
    <location>
        <begin position="177"/>
        <end position="199"/>
    </location>
</feature>
<dbReference type="PANTHER" id="PTHR43124">
    <property type="entry name" value="PURINE EFFLUX PUMP PBUE"/>
    <property type="match status" value="1"/>
</dbReference>
<feature type="transmembrane region" description="Helical" evidence="7">
    <location>
        <begin position="56"/>
        <end position="76"/>
    </location>
</feature>
<dbReference type="Gene3D" id="1.20.1250.20">
    <property type="entry name" value="MFS general substrate transporter like domains"/>
    <property type="match status" value="1"/>
</dbReference>
<comment type="subcellular location">
    <subcellularLocation>
        <location evidence="1">Cell membrane</location>
        <topology evidence="1">Multi-pass membrane protein</topology>
    </subcellularLocation>
</comment>
<feature type="transmembrane region" description="Helical" evidence="7">
    <location>
        <begin position="20"/>
        <end position="44"/>
    </location>
</feature>
<dbReference type="InterPro" id="IPR050189">
    <property type="entry name" value="MFS_Efflux_Transporters"/>
</dbReference>
<feature type="transmembrane region" description="Helical" evidence="7">
    <location>
        <begin position="88"/>
        <end position="107"/>
    </location>
</feature>
<dbReference type="EMBL" id="BAAABV010000028">
    <property type="protein sequence ID" value="GAA0320085.1"/>
    <property type="molecule type" value="Genomic_DNA"/>
</dbReference>
<evidence type="ECO:0000256" key="1">
    <source>
        <dbReference type="ARBA" id="ARBA00004651"/>
    </source>
</evidence>
<evidence type="ECO:0000256" key="3">
    <source>
        <dbReference type="ARBA" id="ARBA00022692"/>
    </source>
</evidence>
<dbReference type="InterPro" id="IPR020846">
    <property type="entry name" value="MFS_dom"/>
</dbReference>
<proteinExistence type="predicted"/>
<evidence type="ECO:0000256" key="7">
    <source>
        <dbReference type="SAM" id="Phobius"/>
    </source>
</evidence>
<feature type="region of interest" description="Disordered" evidence="6">
    <location>
        <begin position="389"/>
        <end position="470"/>
    </location>
</feature>
<feature type="transmembrane region" description="Helical" evidence="7">
    <location>
        <begin position="253"/>
        <end position="274"/>
    </location>
</feature>
<sequence length="470" mass="47262">MTEPAASSVPPPSERPLRGWAAVAAVSLGIFCLITSELLPIGLLTPVGADLHVSDGTAGLMVTVPGLVAGLCAPLVTVGATRLDRRHVLCALTGLMAAANLAAALAPDFTVVLAARLLVGISVGGFWAIAGGLAVRLVPAHRVGRATALIFGGVPTASVLGVPAGTLLGELGGWRTAFAAVGALGAVTLAALLLLLPALPPAAPVTFAELPALLRSDAGVRTGVIVTFLVVTGQFAAYTFVRPILRDVSGIDAGFVSTLLLGYGLAGVAGNFLAGPRDPRRTLLTVAAVLTAVLALIAVLPGAVAGTGLLVVWGLVYGGVSVSLQGWMLRAAPRAAEAASSLMVAMFNFAIAAGAAVGGLVVDRVSVPAAPLTGAALMLTAALTVAVHLRRPREEEPDPGGPEAGDGERMDGADRTPGLTEVVPDGKSPLKNDRMSRTSEMPQMPISVRSPLTPPAPGAGQAPATRPRRA</sequence>
<comment type="caution">
    <text evidence="9">The sequence shown here is derived from an EMBL/GenBank/DDBJ whole genome shotgun (WGS) entry which is preliminary data.</text>
</comment>
<organism evidence="9 10">
    <name type="scientific">Streptomyces polychromogenes</name>
    <dbReference type="NCBI Taxonomy" id="67342"/>
    <lineage>
        <taxon>Bacteria</taxon>
        <taxon>Bacillati</taxon>
        <taxon>Actinomycetota</taxon>
        <taxon>Actinomycetes</taxon>
        <taxon>Kitasatosporales</taxon>
        <taxon>Streptomycetaceae</taxon>
        <taxon>Streptomyces</taxon>
    </lineage>
</organism>
<name>A0ABP3FP61_9ACTN</name>
<feature type="transmembrane region" description="Helical" evidence="7">
    <location>
        <begin position="147"/>
        <end position="165"/>
    </location>
</feature>
<evidence type="ECO:0000256" key="2">
    <source>
        <dbReference type="ARBA" id="ARBA00022475"/>
    </source>
</evidence>
<dbReference type="SUPFAM" id="SSF103473">
    <property type="entry name" value="MFS general substrate transporter"/>
    <property type="match status" value="1"/>
</dbReference>
<accession>A0ABP3FP61</accession>
<keyword evidence="10" id="KW-1185">Reference proteome</keyword>
<evidence type="ECO:0000313" key="10">
    <source>
        <dbReference type="Proteomes" id="UP001501867"/>
    </source>
</evidence>
<feature type="transmembrane region" description="Helical" evidence="7">
    <location>
        <begin position="341"/>
        <end position="362"/>
    </location>
</feature>
<feature type="domain" description="Major facilitator superfamily (MFS) profile" evidence="8">
    <location>
        <begin position="22"/>
        <end position="393"/>
    </location>
</feature>
<feature type="compositionally biased region" description="Basic and acidic residues" evidence="6">
    <location>
        <begin position="428"/>
        <end position="437"/>
    </location>
</feature>
<dbReference type="Pfam" id="PF07690">
    <property type="entry name" value="MFS_1"/>
    <property type="match status" value="1"/>
</dbReference>
<dbReference type="RefSeq" id="WP_344168230.1">
    <property type="nucleotide sequence ID" value="NZ_BAAABV010000028.1"/>
</dbReference>
<dbReference type="CDD" id="cd17324">
    <property type="entry name" value="MFS_NepI_like"/>
    <property type="match status" value="1"/>
</dbReference>
<evidence type="ECO:0000313" key="9">
    <source>
        <dbReference type="EMBL" id="GAA0320085.1"/>
    </source>
</evidence>
<gene>
    <name evidence="9" type="ORF">GCM10010302_69110</name>
</gene>
<feature type="compositionally biased region" description="Low complexity" evidence="6">
    <location>
        <begin position="458"/>
        <end position="470"/>
    </location>
</feature>
<reference evidence="10" key="1">
    <citation type="journal article" date="2019" name="Int. J. Syst. Evol. Microbiol.">
        <title>The Global Catalogue of Microorganisms (GCM) 10K type strain sequencing project: providing services to taxonomists for standard genome sequencing and annotation.</title>
        <authorList>
            <consortium name="The Broad Institute Genomics Platform"/>
            <consortium name="The Broad Institute Genome Sequencing Center for Infectious Disease"/>
            <person name="Wu L."/>
            <person name="Ma J."/>
        </authorList>
    </citation>
    <scope>NUCLEOTIDE SEQUENCE [LARGE SCALE GENOMIC DNA]</scope>
    <source>
        <strain evidence="10">JCM 4505</strain>
    </source>
</reference>
<protein>
    <submittedName>
        <fullName evidence="9">MFS transporter</fullName>
    </submittedName>
</protein>
<evidence type="ECO:0000256" key="4">
    <source>
        <dbReference type="ARBA" id="ARBA00022989"/>
    </source>
</evidence>
<evidence type="ECO:0000256" key="6">
    <source>
        <dbReference type="SAM" id="MobiDB-lite"/>
    </source>
</evidence>
<feature type="transmembrane region" description="Helical" evidence="7">
    <location>
        <begin position="368"/>
        <end position="389"/>
    </location>
</feature>
<feature type="transmembrane region" description="Helical" evidence="7">
    <location>
        <begin position="113"/>
        <end position="135"/>
    </location>
</feature>
<feature type="transmembrane region" description="Helical" evidence="7">
    <location>
        <begin position="283"/>
        <end position="304"/>
    </location>
</feature>
<evidence type="ECO:0000259" key="8">
    <source>
        <dbReference type="PROSITE" id="PS50850"/>
    </source>
</evidence>
<dbReference type="PROSITE" id="PS50850">
    <property type="entry name" value="MFS"/>
    <property type="match status" value="1"/>
</dbReference>
<keyword evidence="3 7" id="KW-0812">Transmembrane</keyword>
<feature type="transmembrane region" description="Helical" evidence="7">
    <location>
        <begin position="310"/>
        <end position="329"/>
    </location>
</feature>
<dbReference type="InterPro" id="IPR036259">
    <property type="entry name" value="MFS_trans_sf"/>
</dbReference>
<dbReference type="InterPro" id="IPR011701">
    <property type="entry name" value="MFS"/>
</dbReference>
<evidence type="ECO:0000256" key="5">
    <source>
        <dbReference type="ARBA" id="ARBA00023136"/>
    </source>
</evidence>
<feature type="transmembrane region" description="Helical" evidence="7">
    <location>
        <begin position="220"/>
        <end position="241"/>
    </location>
</feature>
<keyword evidence="5 7" id="KW-0472">Membrane</keyword>
<dbReference type="PANTHER" id="PTHR43124:SF3">
    <property type="entry name" value="CHLORAMPHENICOL EFFLUX PUMP RV0191"/>
    <property type="match status" value="1"/>
</dbReference>